<keyword evidence="3" id="KW-1003">Cell membrane</keyword>
<dbReference type="SUPFAM" id="SSF161098">
    <property type="entry name" value="MetI-like"/>
    <property type="match status" value="1"/>
</dbReference>
<evidence type="ECO:0000256" key="2">
    <source>
        <dbReference type="ARBA" id="ARBA00022448"/>
    </source>
</evidence>
<evidence type="ECO:0000313" key="10">
    <source>
        <dbReference type="EMBL" id="HGQ36100.1"/>
    </source>
</evidence>
<dbReference type="Pfam" id="PF00528">
    <property type="entry name" value="BPD_transp_1"/>
    <property type="match status" value="1"/>
</dbReference>
<reference evidence="11" key="1">
    <citation type="journal article" date="2020" name="mSystems">
        <title>Genome- and Community-Level Interaction Insights into Carbon Utilization and Element Cycling Functions of Hydrothermarchaeota in Hydrothermal Sediment.</title>
        <authorList>
            <person name="Zhou Z."/>
            <person name="Liu Y."/>
            <person name="Xu W."/>
            <person name="Pan J."/>
            <person name="Luo Z.H."/>
            <person name="Li M."/>
        </authorList>
    </citation>
    <scope>NUCLEOTIDE SEQUENCE [LARGE SCALE GENOMIC DNA]</scope>
    <source>
        <strain evidence="11">SpSt-637</strain>
        <strain evidence="10">SpSt-667</strain>
    </source>
</reference>
<dbReference type="InterPro" id="IPR043429">
    <property type="entry name" value="ArtM/GltK/GlnP/TcyL/YhdX-like"/>
</dbReference>
<dbReference type="Gene3D" id="1.10.3720.10">
    <property type="entry name" value="MetI-like"/>
    <property type="match status" value="1"/>
</dbReference>
<feature type="domain" description="ABC transmembrane type-1" evidence="9">
    <location>
        <begin position="20"/>
        <end position="208"/>
    </location>
</feature>
<keyword evidence="5" id="KW-0029">Amino-acid transport</keyword>
<keyword evidence="4 8" id="KW-0812">Transmembrane</keyword>
<dbReference type="NCBIfam" id="TIGR01726">
    <property type="entry name" value="HEQRo_perm_3TM"/>
    <property type="match status" value="1"/>
</dbReference>
<comment type="subcellular location">
    <subcellularLocation>
        <location evidence="1 8">Cell membrane</location>
        <topology evidence="1 8">Multi-pass membrane protein</topology>
    </subcellularLocation>
</comment>
<evidence type="ECO:0000256" key="3">
    <source>
        <dbReference type="ARBA" id="ARBA00022475"/>
    </source>
</evidence>
<evidence type="ECO:0000259" key="9">
    <source>
        <dbReference type="PROSITE" id="PS50928"/>
    </source>
</evidence>
<dbReference type="AlphaFoldDB" id="A0A7C4JL45"/>
<accession>A0A7C4JL45</accession>
<feature type="transmembrane region" description="Helical" evidence="8">
    <location>
        <begin position="20"/>
        <end position="44"/>
    </location>
</feature>
<dbReference type="InterPro" id="IPR000515">
    <property type="entry name" value="MetI-like"/>
</dbReference>
<evidence type="ECO:0000256" key="1">
    <source>
        <dbReference type="ARBA" id="ARBA00004651"/>
    </source>
</evidence>
<proteinExistence type="inferred from homology"/>
<protein>
    <submittedName>
        <fullName evidence="11">Amino acid ABC transporter permease</fullName>
    </submittedName>
</protein>
<comment type="similarity">
    <text evidence="8">Belongs to the binding-protein-dependent transport system permease family.</text>
</comment>
<dbReference type="InterPro" id="IPR010065">
    <property type="entry name" value="AA_ABC_transptr_permease_3TM"/>
</dbReference>
<dbReference type="PROSITE" id="PS50928">
    <property type="entry name" value="ABC_TM1"/>
    <property type="match status" value="1"/>
</dbReference>
<organism evidence="11">
    <name type="scientific">Ignisphaera aggregans</name>
    <dbReference type="NCBI Taxonomy" id="334771"/>
    <lineage>
        <taxon>Archaea</taxon>
        <taxon>Thermoproteota</taxon>
        <taxon>Thermoprotei</taxon>
        <taxon>Desulfurococcales</taxon>
        <taxon>Desulfurococcaceae</taxon>
        <taxon>Ignisphaera</taxon>
    </lineage>
</organism>
<evidence type="ECO:0000313" key="11">
    <source>
        <dbReference type="EMBL" id="HGQ64981.1"/>
    </source>
</evidence>
<feature type="transmembrane region" description="Helical" evidence="8">
    <location>
        <begin position="183"/>
        <end position="204"/>
    </location>
</feature>
<dbReference type="InterPro" id="IPR035906">
    <property type="entry name" value="MetI-like_sf"/>
</dbReference>
<dbReference type="EMBL" id="DTCK01000034">
    <property type="protein sequence ID" value="HGQ36100.1"/>
    <property type="molecule type" value="Genomic_DNA"/>
</dbReference>
<dbReference type="GO" id="GO:0006865">
    <property type="term" value="P:amino acid transport"/>
    <property type="evidence" value="ECO:0007669"/>
    <property type="project" value="UniProtKB-KW"/>
</dbReference>
<evidence type="ECO:0000256" key="7">
    <source>
        <dbReference type="ARBA" id="ARBA00023136"/>
    </source>
</evidence>
<comment type="caution">
    <text evidence="11">The sequence shown here is derived from an EMBL/GenBank/DDBJ whole genome shotgun (WGS) entry which is preliminary data.</text>
</comment>
<dbReference type="PANTHER" id="PTHR30614">
    <property type="entry name" value="MEMBRANE COMPONENT OF AMINO ACID ABC TRANSPORTER"/>
    <property type="match status" value="1"/>
</dbReference>
<keyword evidence="7 8" id="KW-0472">Membrane</keyword>
<feature type="transmembrane region" description="Helical" evidence="8">
    <location>
        <begin position="154"/>
        <end position="176"/>
    </location>
</feature>
<dbReference type="EMBL" id="DTBD01000064">
    <property type="protein sequence ID" value="HGQ64981.1"/>
    <property type="molecule type" value="Genomic_DNA"/>
</dbReference>
<evidence type="ECO:0000256" key="5">
    <source>
        <dbReference type="ARBA" id="ARBA00022970"/>
    </source>
</evidence>
<dbReference type="GO" id="GO:0043190">
    <property type="term" value="C:ATP-binding cassette (ABC) transporter complex"/>
    <property type="evidence" value="ECO:0007669"/>
    <property type="project" value="InterPro"/>
</dbReference>
<dbReference type="GO" id="GO:0022857">
    <property type="term" value="F:transmembrane transporter activity"/>
    <property type="evidence" value="ECO:0007669"/>
    <property type="project" value="InterPro"/>
</dbReference>
<keyword evidence="6 8" id="KW-1133">Transmembrane helix</keyword>
<dbReference type="PANTHER" id="PTHR30614:SF0">
    <property type="entry name" value="L-CYSTINE TRANSPORT SYSTEM PERMEASE PROTEIN TCYL"/>
    <property type="match status" value="1"/>
</dbReference>
<name>A0A7C4JL45_9CREN</name>
<evidence type="ECO:0000256" key="8">
    <source>
        <dbReference type="RuleBase" id="RU363032"/>
    </source>
</evidence>
<evidence type="ECO:0000256" key="4">
    <source>
        <dbReference type="ARBA" id="ARBA00022692"/>
    </source>
</evidence>
<keyword evidence="2 8" id="KW-0813">Transport</keyword>
<sequence length="225" mass="25418">MIDSIAYIFTRYCQDLIRAFMLTLQLSLLSFILGFSGGLTLSIVRTLAPKPLEVILRLFVEIVRGTPMTVQLFFVYYALPVIGPKLDPFIASLIALSINSAVYQSEYLRSAMNSIPRTQWEAALSLGFAELSSMFYVVLPQSLRIAIPTLTNELIYIIKFSSIAYFVTLPELIYVAKWIGSKTFAFIEVYIIVAIFYVVVAFIIGEIMDRINRRLSIPGLTVERT</sequence>
<dbReference type="CDD" id="cd06261">
    <property type="entry name" value="TM_PBP2"/>
    <property type="match status" value="1"/>
</dbReference>
<gene>
    <name evidence="11" type="ORF">ENU08_07035</name>
    <name evidence="10" type="ORF">ENU41_05415</name>
</gene>
<evidence type="ECO:0000256" key="6">
    <source>
        <dbReference type="ARBA" id="ARBA00022989"/>
    </source>
</evidence>